<dbReference type="GO" id="GO:0008234">
    <property type="term" value="F:cysteine-type peptidase activity"/>
    <property type="evidence" value="ECO:0007669"/>
    <property type="project" value="UniProtKB-KW"/>
</dbReference>
<dbReference type="GO" id="GO:0006508">
    <property type="term" value="P:proteolysis"/>
    <property type="evidence" value="ECO:0007669"/>
    <property type="project" value="UniProtKB-KW"/>
</dbReference>
<reference evidence="10" key="1">
    <citation type="submission" date="2021-02" db="EMBL/GenBank/DDBJ databases">
        <authorList>
            <person name="Nowell W R."/>
        </authorList>
    </citation>
    <scope>NUCLEOTIDE SEQUENCE</scope>
</reference>
<protein>
    <recommendedName>
        <fullName evidence="12">Cathepsin L</fullName>
    </recommendedName>
</protein>
<dbReference type="Pfam" id="PF00112">
    <property type="entry name" value="Peptidase_C1"/>
    <property type="match status" value="1"/>
</dbReference>
<dbReference type="InterPro" id="IPR019734">
    <property type="entry name" value="TPR_rpt"/>
</dbReference>
<feature type="domain" description="Cathepsin propeptide inhibitor" evidence="9">
    <location>
        <begin position="197"/>
        <end position="257"/>
    </location>
</feature>
<evidence type="ECO:0000256" key="7">
    <source>
        <dbReference type="PROSITE-ProRule" id="PRU00339"/>
    </source>
</evidence>
<dbReference type="InterPro" id="IPR025660">
    <property type="entry name" value="Pept_his_AS"/>
</dbReference>
<dbReference type="SMART" id="SM00028">
    <property type="entry name" value="TPR"/>
    <property type="match status" value="3"/>
</dbReference>
<dbReference type="PROSITE" id="PS00639">
    <property type="entry name" value="THIOL_PROTEASE_HIS"/>
    <property type="match status" value="1"/>
</dbReference>
<dbReference type="FunFam" id="3.90.70.10:FF:000006">
    <property type="entry name" value="Cathepsin S"/>
    <property type="match status" value="1"/>
</dbReference>
<comment type="caution">
    <text evidence="10">The sequence shown here is derived from an EMBL/GenBank/DDBJ whole genome shotgun (WGS) entry which is preliminary data.</text>
</comment>
<evidence type="ECO:0000256" key="3">
    <source>
        <dbReference type="ARBA" id="ARBA00022801"/>
    </source>
</evidence>
<organism evidence="10 11">
    <name type="scientific">Rotaria sordida</name>
    <dbReference type="NCBI Taxonomy" id="392033"/>
    <lineage>
        <taxon>Eukaryota</taxon>
        <taxon>Metazoa</taxon>
        <taxon>Spiralia</taxon>
        <taxon>Gnathifera</taxon>
        <taxon>Rotifera</taxon>
        <taxon>Eurotatoria</taxon>
        <taxon>Bdelloidea</taxon>
        <taxon>Philodinida</taxon>
        <taxon>Philodinidae</taxon>
        <taxon>Rotaria</taxon>
    </lineage>
</organism>
<evidence type="ECO:0000256" key="1">
    <source>
        <dbReference type="ARBA" id="ARBA00008455"/>
    </source>
</evidence>
<dbReference type="EMBL" id="CAJNOU010001500">
    <property type="protein sequence ID" value="CAF1213640.1"/>
    <property type="molecule type" value="Genomic_DNA"/>
</dbReference>
<evidence type="ECO:0000313" key="10">
    <source>
        <dbReference type="EMBL" id="CAF1213640.1"/>
    </source>
</evidence>
<evidence type="ECO:0000313" key="11">
    <source>
        <dbReference type="Proteomes" id="UP000663889"/>
    </source>
</evidence>
<feature type="domain" description="Peptidase C1A papain C-terminal" evidence="8">
    <location>
        <begin position="288"/>
        <end position="503"/>
    </location>
</feature>
<dbReference type="SMART" id="SM00645">
    <property type="entry name" value="Pept_C1"/>
    <property type="match status" value="1"/>
</dbReference>
<dbReference type="InterPro" id="IPR013201">
    <property type="entry name" value="Prot_inhib_I29"/>
</dbReference>
<dbReference type="Gene3D" id="3.90.70.10">
    <property type="entry name" value="Cysteine proteinases"/>
    <property type="match status" value="1"/>
</dbReference>
<evidence type="ECO:0000259" key="9">
    <source>
        <dbReference type="SMART" id="SM00848"/>
    </source>
</evidence>
<dbReference type="CDD" id="cd02248">
    <property type="entry name" value="Peptidase_C1A"/>
    <property type="match status" value="1"/>
</dbReference>
<proteinExistence type="inferred from homology"/>
<dbReference type="SMART" id="SM00848">
    <property type="entry name" value="Inhibitor_I29"/>
    <property type="match status" value="1"/>
</dbReference>
<dbReference type="InterPro" id="IPR000169">
    <property type="entry name" value="Pept_cys_AS"/>
</dbReference>
<dbReference type="PROSITE" id="PS00139">
    <property type="entry name" value="THIOL_PROTEASE_CYS"/>
    <property type="match status" value="1"/>
</dbReference>
<feature type="repeat" description="TPR" evidence="7">
    <location>
        <begin position="72"/>
        <end position="105"/>
    </location>
</feature>
<dbReference type="InterPro" id="IPR011990">
    <property type="entry name" value="TPR-like_helical_dom_sf"/>
</dbReference>
<dbReference type="PRINTS" id="PR00705">
    <property type="entry name" value="PAPAIN"/>
</dbReference>
<evidence type="ECO:0000259" key="8">
    <source>
        <dbReference type="SMART" id="SM00645"/>
    </source>
</evidence>
<keyword evidence="6" id="KW-1015">Disulfide bond</keyword>
<dbReference type="SUPFAM" id="SSF54001">
    <property type="entry name" value="Cysteine proteinases"/>
    <property type="match status" value="1"/>
</dbReference>
<dbReference type="PROSITE" id="PS50005">
    <property type="entry name" value="TPR"/>
    <property type="match status" value="3"/>
</dbReference>
<gene>
    <name evidence="10" type="ORF">SEV965_LOCUS21805</name>
</gene>
<evidence type="ECO:0000256" key="5">
    <source>
        <dbReference type="ARBA" id="ARBA00023145"/>
    </source>
</evidence>
<dbReference type="AlphaFoldDB" id="A0A814XAK8"/>
<feature type="repeat" description="TPR" evidence="7">
    <location>
        <begin position="30"/>
        <end position="63"/>
    </location>
</feature>
<name>A0A814XAK8_9BILA</name>
<dbReference type="Proteomes" id="UP000663889">
    <property type="component" value="Unassembled WGS sequence"/>
</dbReference>
<dbReference type="Pfam" id="PF08246">
    <property type="entry name" value="Inhibitor_I29"/>
    <property type="match status" value="1"/>
</dbReference>
<feature type="repeat" description="TPR" evidence="7">
    <location>
        <begin position="114"/>
        <end position="147"/>
    </location>
</feature>
<dbReference type="InterPro" id="IPR013128">
    <property type="entry name" value="Peptidase_C1A"/>
</dbReference>
<keyword evidence="7" id="KW-0802">TPR repeat</keyword>
<evidence type="ECO:0000256" key="4">
    <source>
        <dbReference type="ARBA" id="ARBA00022807"/>
    </source>
</evidence>
<keyword evidence="5" id="KW-0865">Zymogen</keyword>
<keyword evidence="3" id="KW-0378">Hydrolase</keyword>
<dbReference type="Pfam" id="PF13424">
    <property type="entry name" value="TPR_12"/>
    <property type="match status" value="2"/>
</dbReference>
<evidence type="ECO:0008006" key="12">
    <source>
        <dbReference type="Google" id="ProtNLM"/>
    </source>
</evidence>
<dbReference type="PANTHER" id="PTHR12411">
    <property type="entry name" value="CYSTEINE PROTEASE FAMILY C1-RELATED"/>
    <property type="match status" value="1"/>
</dbReference>
<dbReference type="InterPro" id="IPR000668">
    <property type="entry name" value="Peptidase_C1A_C"/>
</dbReference>
<keyword evidence="2" id="KW-0645">Protease</keyword>
<dbReference type="PROSITE" id="PS50293">
    <property type="entry name" value="TPR_REGION"/>
    <property type="match status" value="2"/>
</dbReference>
<dbReference type="SUPFAM" id="SSF48452">
    <property type="entry name" value="TPR-like"/>
    <property type="match status" value="1"/>
</dbReference>
<dbReference type="InterPro" id="IPR039417">
    <property type="entry name" value="Peptidase_C1A_papain-like"/>
</dbReference>
<accession>A0A814XAK8</accession>
<sequence>MGDYSKALESYEKSHQIMEMALPPTHVSLAISYSNIGQVHKNMGDYLQALEFSEKSHKIYEKALPPNHPDLATSYNNIGQVYNNIGDYSKALEFYEKAHQIYEEALPPNHSSLAASYNNIGSVYNEMGDYSKALELFEKSYKILEETLPSNHSNLAFPYNWLGRVYRTGMKVIIALCVLFVGAYCVPVLDDQFNDEWNLFKRVHEKQYNSVEEETTRRAIWEANLAKIRKHNLEADLDIHTYTLGMNRFGDMTHEEFKTQMNGFRMSAKTQTDEYDRHTFLAPSNVVIPAAVDWRKQGYVTPIKDQGQCGSCWAFSATGSLEGQHFAKTKKLVSLSEQNLVDCSDKFGNMGCDGGLMDQAFQYIKANKGIDTEESYPYEARDGKCRFKKENIGATDTGFVDIKSTNESALQIAIATVGPISIGIDASQDSFQFYSSGVYNEPDCSSTDLDHGVLAVGYDKAGKQEYYIVKNSWGTSWGQEGYIWMSRNKKNQCGIATAASYPLV</sequence>
<evidence type="ECO:0000256" key="6">
    <source>
        <dbReference type="ARBA" id="ARBA00023157"/>
    </source>
</evidence>
<comment type="similarity">
    <text evidence="1">Belongs to the peptidase C1 family.</text>
</comment>
<keyword evidence="4" id="KW-0788">Thiol protease</keyword>
<dbReference type="Gene3D" id="1.25.40.10">
    <property type="entry name" value="Tetratricopeptide repeat domain"/>
    <property type="match status" value="1"/>
</dbReference>
<evidence type="ECO:0000256" key="2">
    <source>
        <dbReference type="ARBA" id="ARBA00022670"/>
    </source>
</evidence>
<dbReference type="InterPro" id="IPR038765">
    <property type="entry name" value="Papain-like_cys_pep_sf"/>
</dbReference>